<evidence type="ECO:0000313" key="1">
    <source>
        <dbReference type="EMBL" id="HIZ39347.1"/>
    </source>
</evidence>
<protein>
    <submittedName>
        <fullName evidence="1">ATP-binding protein</fullName>
    </submittedName>
</protein>
<dbReference type="InterPro" id="IPR017101">
    <property type="entry name" value="P-loop_ATP/GTP-bd_All4644_prd"/>
</dbReference>
<dbReference type="Gene3D" id="3.40.50.300">
    <property type="entry name" value="P-loop containing nucleotide triphosphate hydrolases"/>
    <property type="match status" value="1"/>
</dbReference>
<dbReference type="InterPro" id="IPR027417">
    <property type="entry name" value="P-loop_NTPase"/>
</dbReference>
<proteinExistence type="predicted"/>
<dbReference type="SUPFAM" id="SSF52540">
    <property type="entry name" value="P-loop containing nucleoside triphosphate hydrolases"/>
    <property type="match status" value="1"/>
</dbReference>
<dbReference type="Proteomes" id="UP000824049">
    <property type="component" value="Unassembled WGS sequence"/>
</dbReference>
<keyword evidence="1" id="KW-0547">Nucleotide-binding</keyword>
<keyword evidence="1" id="KW-0067">ATP-binding</keyword>
<reference evidence="1" key="2">
    <citation type="submission" date="2021-04" db="EMBL/GenBank/DDBJ databases">
        <authorList>
            <person name="Gilroy R."/>
        </authorList>
    </citation>
    <scope>NUCLEOTIDE SEQUENCE</scope>
    <source>
        <strain evidence="1">CHK179-28034</strain>
    </source>
</reference>
<sequence length="165" mass="19306">MQTIYIMVGVPGAGKTTFAKKYLSHAVYLGTDNIRKELYGRELTLRGRKRVRRILYDRMKEALSTGNDIVIDCTNITRRRRKALLDKLPSGIRAAAIYLDTPLMTALKNNRRRKRHVPMIGICMMYQTLSEPSETEGFAKIYKIHGDMEEKHIMKQLYRYRKETY</sequence>
<dbReference type="GO" id="GO:0003690">
    <property type="term" value="F:double-stranded DNA binding"/>
    <property type="evidence" value="ECO:0007669"/>
    <property type="project" value="TreeGrafter"/>
</dbReference>
<gene>
    <name evidence="1" type="ORF">H9968_05360</name>
</gene>
<dbReference type="EMBL" id="DXBR01000049">
    <property type="protein sequence ID" value="HIZ39347.1"/>
    <property type="molecule type" value="Genomic_DNA"/>
</dbReference>
<dbReference type="PANTHER" id="PTHR12083:SF9">
    <property type="entry name" value="BIFUNCTIONAL POLYNUCLEOTIDE PHOSPHATASE_KINASE"/>
    <property type="match status" value="1"/>
</dbReference>
<reference evidence="1" key="1">
    <citation type="journal article" date="2021" name="PeerJ">
        <title>Extensive microbial diversity within the chicken gut microbiome revealed by metagenomics and culture.</title>
        <authorList>
            <person name="Gilroy R."/>
            <person name="Ravi A."/>
            <person name="Getino M."/>
            <person name="Pursley I."/>
            <person name="Horton D.L."/>
            <person name="Alikhan N.F."/>
            <person name="Baker D."/>
            <person name="Gharbi K."/>
            <person name="Hall N."/>
            <person name="Watson M."/>
            <person name="Adriaenssens E.M."/>
            <person name="Foster-Nyarko E."/>
            <person name="Jarju S."/>
            <person name="Secka A."/>
            <person name="Antonio M."/>
            <person name="Oren A."/>
            <person name="Chaudhuri R.R."/>
            <person name="La Ragione R."/>
            <person name="Hildebrand F."/>
            <person name="Pallen M.J."/>
        </authorList>
    </citation>
    <scope>NUCLEOTIDE SEQUENCE</scope>
    <source>
        <strain evidence="1">CHK179-28034</strain>
    </source>
</reference>
<comment type="caution">
    <text evidence="1">The sequence shown here is derived from an EMBL/GenBank/DDBJ whole genome shotgun (WGS) entry which is preliminary data.</text>
</comment>
<accession>A0A9D2ELC6</accession>
<name>A0A9D2ELC6_9FIRM</name>
<dbReference type="GO" id="GO:0046403">
    <property type="term" value="F:polynucleotide 3'-phosphatase activity"/>
    <property type="evidence" value="ECO:0007669"/>
    <property type="project" value="TreeGrafter"/>
</dbReference>
<dbReference type="GO" id="GO:0005524">
    <property type="term" value="F:ATP binding"/>
    <property type="evidence" value="ECO:0007669"/>
    <property type="project" value="UniProtKB-KW"/>
</dbReference>
<dbReference type="PANTHER" id="PTHR12083">
    <property type="entry name" value="BIFUNCTIONAL POLYNUCLEOTIDE PHOSPHATASE/KINASE"/>
    <property type="match status" value="1"/>
</dbReference>
<organism evidence="1 2">
    <name type="scientific">Candidatus Anaerobutyricum stercoris</name>
    <dbReference type="NCBI Taxonomy" id="2838457"/>
    <lineage>
        <taxon>Bacteria</taxon>
        <taxon>Bacillati</taxon>
        <taxon>Bacillota</taxon>
        <taxon>Clostridia</taxon>
        <taxon>Lachnospirales</taxon>
        <taxon>Lachnospiraceae</taxon>
        <taxon>Anaerobutyricum</taxon>
    </lineage>
</organism>
<evidence type="ECO:0000313" key="2">
    <source>
        <dbReference type="Proteomes" id="UP000824049"/>
    </source>
</evidence>
<dbReference type="GO" id="GO:0006281">
    <property type="term" value="P:DNA repair"/>
    <property type="evidence" value="ECO:0007669"/>
    <property type="project" value="TreeGrafter"/>
</dbReference>
<dbReference type="Pfam" id="PF13671">
    <property type="entry name" value="AAA_33"/>
    <property type="match status" value="1"/>
</dbReference>
<dbReference type="PIRSF" id="PIRSF037081">
    <property type="entry name" value="P-loop_All4644_prd"/>
    <property type="match status" value="1"/>
</dbReference>
<dbReference type="GO" id="GO:0046404">
    <property type="term" value="F:ATP-dependent polydeoxyribonucleotide 5'-hydroxyl-kinase activity"/>
    <property type="evidence" value="ECO:0007669"/>
    <property type="project" value="TreeGrafter"/>
</dbReference>
<dbReference type="AlphaFoldDB" id="A0A9D2ELC6"/>